<dbReference type="EMBL" id="SRLO01000031">
    <property type="protein sequence ID" value="TNN83728.1"/>
    <property type="molecule type" value="Genomic_DNA"/>
</dbReference>
<dbReference type="Proteomes" id="UP000314294">
    <property type="component" value="Unassembled WGS sequence"/>
</dbReference>
<organism evidence="1 2">
    <name type="scientific">Liparis tanakae</name>
    <name type="common">Tanaka's snailfish</name>
    <dbReference type="NCBI Taxonomy" id="230148"/>
    <lineage>
        <taxon>Eukaryota</taxon>
        <taxon>Metazoa</taxon>
        <taxon>Chordata</taxon>
        <taxon>Craniata</taxon>
        <taxon>Vertebrata</taxon>
        <taxon>Euteleostomi</taxon>
        <taxon>Actinopterygii</taxon>
        <taxon>Neopterygii</taxon>
        <taxon>Teleostei</taxon>
        <taxon>Neoteleostei</taxon>
        <taxon>Acanthomorphata</taxon>
        <taxon>Eupercaria</taxon>
        <taxon>Perciformes</taxon>
        <taxon>Cottioidei</taxon>
        <taxon>Cottales</taxon>
        <taxon>Liparidae</taxon>
        <taxon>Liparis</taxon>
    </lineage>
</organism>
<name>A0A4Z2J1Z3_9TELE</name>
<proteinExistence type="predicted"/>
<dbReference type="AlphaFoldDB" id="A0A4Z2J1Z3"/>
<keyword evidence="2" id="KW-1185">Reference proteome</keyword>
<evidence type="ECO:0000313" key="2">
    <source>
        <dbReference type="Proteomes" id="UP000314294"/>
    </source>
</evidence>
<sequence length="68" mass="8142">MWEMIHRNGSRRIEQLEPHRSRMRPRFSLRGADSQRREIAPCFIPLSFPKLPHEYAKPMGFPPLHLFS</sequence>
<comment type="caution">
    <text evidence="1">The sequence shown here is derived from an EMBL/GenBank/DDBJ whole genome shotgun (WGS) entry which is preliminary data.</text>
</comment>
<reference evidence="1 2" key="1">
    <citation type="submission" date="2019-03" db="EMBL/GenBank/DDBJ databases">
        <title>First draft genome of Liparis tanakae, snailfish: a comprehensive survey of snailfish specific genes.</title>
        <authorList>
            <person name="Kim W."/>
            <person name="Song I."/>
            <person name="Jeong J.-H."/>
            <person name="Kim D."/>
            <person name="Kim S."/>
            <person name="Ryu S."/>
            <person name="Song J.Y."/>
            <person name="Lee S.K."/>
        </authorList>
    </citation>
    <scope>NUCLEOTIDE SEQUENCE [LARGE SCALE GENOMIC DNA]</scope>
    <source>
        <tissue evidence="1">Muscle</tissue>
    </source>
</reference>
<accession>A0A4Z2J1Z3</accession>
<evidence type="ECO:0000313" key="1">
    <source>
        <dbReference type="EMBL" id="TNN83728.1"/>
    </source>
</evidence>
<protein>
    <submittedName>
        <fullName evidence="1">Uncharacterized protein</fullName>
    </submittedName>
</protein>
<gene>
    <name evidence="1" type="ORF">EYF80_005904</name>
</gene>